<dbReference type="InterPro" id="IPR027417">
    <property type="entry name" value="P-loop_NTPase"/>
</dbReference>
<dbReference type="HOGENOM" id="CLU_008858_0_0_0"/>
<dbReference type="SUPFAM" id="SSF52540">
    <property type="entry name" value="P-loop containing nucleoside triphosphate hydrolases"/>
    <property type="match status" value="2"/>
</dbReference>
<protein>
    <submittedName>
        <fullName evidence="2">Type III restriction enzyme, res subunit superfamily</fullName>
    </submittedName>
</protein>
<dbReference type="Gene3D" id="3.40.50.300">
    <property type="entry name" value="P-loop containing nucleotide triphosphate hydrolases"/>
    <property type="match status" value="1"/>
</dbReference>
<evidence type="ECO:0000313" key="3">
    <source>
        <dbReference type="Proteomes" id="UP000004160"/>
    </source>
</evidence>
<dbReference type="PATRIC" id="fig|457403.8.peg.407"/>
<gene>
    <name evidence="2" type="ORF">HMPREF0401_00407</name>
</gene>
<accession>F7KXT6</accession>
<dbReference type="GO" id="GO:0005524">
    <property type="term" value="F:ATP binding"/>
    <property type="evidence" value="ECO:0007669"/>
    <property type="project" value="InterPro"/>
</dbReference>
<dbReference type="AlphaFoldDB" id="F7KXT6"/>
<dbReference type="RefSeq" id="WP_008691894.1">
    <property type="nucleotide sequence ID" value="NZ_GL945391.1"/>
</dbReference>
<keyword evidence="3" id="KW-1185">Reference proteome</keyword>
<reference evidence="2" key="1">
    <citation type="submission" date="2011-05" db="EMBL/GenBank/DDBJ databases">
        <title>The Genome Sequence of Fusobacterium sp. 11_3_2.</title>
        <authorList>
            <consortium name="The Broad Institute Genome Sequencing Platform"/>
            <person name="Earl A."/>
            <person name="Ward D."/>
            <person name="Feldgarden M."/>
            <person name="Gevers D."/>
            <person name="Sibley C.D."/>
            <person name="White A.P."/>
            <person name="Crowley S."/>
            <person name="Surette M."/>
            <person name="Strauss J.C."/>
            <person name="Ambrose C.E."/>
            <person name="Allen-Vercoe E."/>
            <person name="Young S.K."/>
            <person name="Zeng Q."/>
            <person name="Gargeya S."/>
            <person name="Fitzgerald M."/>
            <person name="Haas B."/>
            <person name="Abouelleil A."/>
            <person name="Alvarado L."/>
            <person name="Arachchi H.M."/>
            <person name="Berlin A."/>
            <person name="Brown A."/>
            <person name="Chapman S.B."/>
            <person name="Chen Z."/>
            <person name="Dunbar C."/>
            <person name="Freedman E."/>
            <person name="Gearin G."/>
            <person name="Gellesch M."/>
            <person name="Goldberg J."/>
            <person name="Griggs A."/>
            <person name="Gujja S."/>
            <person name="Heiman D."/>
            <person name="Howarth C."/>
            <person name="Larson L."/>
            <person name="Lui A."/>
            <person name="MacDonald P.J.P."/>
            <person name="Mehta T."/>
            <person name="Montmayeur A."/>
            <person name="Murphy C."/>
            <person name="Neiman D."/>
            <person name="Pearson M."/>
            <person name="Priest M."/>
            <person name="Roberts A."/>
            <person name="Saif S."/>
            <person name="Shea T."/>
            <person name="Shenoy N."/>
            <person name="Sisk P."/>
            <person name="Stolte C."/>
            <person name="Sykes S."/>
            <person name="Wortman J."/>
            <person name="Nusbaum C."/>
            <person name="Birren B."/>
        </authorList>
    </citation>
    <scope>NUCLEOTIDE SEQUENCE [LARGE SCALE GENOMIC DNA]</scope>
    <source>
        <strain evidence="2">11_3_2</strain>
    </source>
</reference>
<sequence length="818" mass="96521">MKSFDDIQSKFKDISLEKIDDFGSSGFAAEIKNRYKKDIKLDITKINEYDQNILKHLEYINTNKDIKITLKYFQYFILLFIEIYLDKYFNNKELFINELNNYLKFFNKIEDDNLSDYTEKDINKIAIWSATGSGKTIIMHINFLQIKYYMNKYGINFEEKILLLTPNEGLSKQHLEEFEIDRIPSSIFSKSENIQLNMNDIKIIEITKLAEKNGEKTVSVSSFGNKNIVFIDEGHRGTSGELWLTYRNKLCDNGFSIEYSATFGQAISASNNKNLEEEYAKCILFDYSYKYFYKDGYGKDFKILNLKIDIDNKITDEKNIYLIAFLLTYYQQKRVYKDKFKFFKPFNIENPLMIFIGGSVNALRKENKEEVSDVLDIINFINYFTKNKNNCINFIDRILKGTTGLLNSAKEDIFIKDFNYLTELQLTAVEIYDDMLNEIFHESISGSLLYLEHLKETDGEIRLRLGDNKPFGLINIGDAEKFIKLCSLHNINTLSINFSDSLFDSINDKNSDINLLIGSKKFIEGWNSWRVSAIGLMNIGKKEGSQIIQLFGRGVRLKGKNYSLKRSTAYFLDYPLENKDIYSDLKYLETINIFGIKADYMQQFREILESEEIEKNKKFMLNIPILFNIPSKKIINLKIKNNLDFKRDGTFFDINNKGEKFIIELDCYEKIQFTSSKGINSEDIISKKSQKFTNLHLNLLDYEKIFFELQKYKINKKYYNMSLEKKDIITLFKNSNWYKILIPEEDMKIESIKEIEKFNKIAVLLVKKYIDKKYYISKNRWEDPLLEYQFIDSTIDENQNYLIEIDNIENNQTYKIFF</sequence>
<dbReference type="GO" id="GO:0016787">
    <property type="term" value="F:hydrolase activity"/>
    <property type="evidence" value="ECO:0007669"/>
    <property type="project" value="InterPro"/>
</dbReference>
<proteinExistence type="predicted"/>
<dbReference type="InterPro" id="IPR006935">
    <property type="entry name" value="Helicase/UvrB_N"/>
</dbReference>
<dbReference type="Proteomes" id="UP000004160">
    <property type="component" value="Unassembled WGS sequence"/>
</dbReference>
<organism evidence="2 3">
    <name type="scientific">Fusobacterium animalis 11_3_2</name>
    <dbReference type="NCBI Taxonomy" id="457403"/>
    <lineage>
        <taxon>Bacteria</taxon>
        <taxon>Fusobacteriati</taxon>
        <taxon>Fusobacteriota</taxon>
        <taxon>Fusobacteriia</taxon>
        <taxon>Fusobacteriales</taxon>
        <taxon>Fusobacteriaceae</taxon>
        <taxon>Fusobacterium</taxon>
    </lineage>
</organism>
<evidence type="ECO:0000313" key="2">
    <source>
        <dbReference type="EMBL" id="EGN63614.1"/>
    </source>
</evidence>
<feature type="domain" description="Helicase ATP-binding" evidence="1">
    <location>
        <begin position="95"/>
        <end position="304"/>
    </location>
</feature>
<dbReference type="Pfam" id="PF04851">
    <property type="entry name" value="ResIII"/>
    <property type="match status" value="1"/>
</dbReference>
<dbReference type="EMBL" id="ACUO01000007">
    <property type="protein sequence ID" value="EGN63614.1"/>
    <property type="molecule type" value="Genomic_DNA"/>
</dbReference>
<evidence type="ECO:0000259" key="1">
    <source>
        <dbReference type="SMART" id="SM00487"/>
    </source>
</evidence>
<dbReference type="GO" id="GO:0003677">
    <property type="term" value="F:DNA binding"/>
    <property type="evidence" value="ECO:0007669"/>
    <property type="project" value="InterPro"/>
</dbReference>
<comment type="caution">
    <text evidence="2">The sequence shown here is derived from an EMBL/GenBank/DDBJ whole genome shotgun (WGS) entry which is preliminary data.</text>
</comment>
<name>F7KXT6_9FUSO</name>
<dbReference type="InterPro" id="IPR014001">
    <property type="entry name" value="Helicase_ATP-bd"/>
</dbReference>
<dbReference type="SMART" id="SM00487">
    <property type="entry name" value="DEXDc"/>
    <property type="match status" value="1"/>
</dbReference>